<dbReference type="KEGG" id="cate:C2869_17670"/>
<sequence>MADSSNCKTYTSNTKTLISIAILALLSLNVSGCGQAISQVMTQSNTPVPATTKQEIAKRYQQKFVFGEWRYQSVEDKPGELKVFIQIPNKLDLPEEQTQQYIQSVICPHSSEESIWQSLADVRLTVSLYSAHKSNSISETCVNPLA</sequence>
<protein>
    <recommendedName>
        <fullName evidence="4">Lipoprotein</fullName>
    </recommendedName>
</protein>
<dbReference type="AlphaFoldDB" id="A0A2S0VVD1"/>
<accession>A0A2S0VVD1</accession>
<evidence type="ECO:0000256" key="1">
    <source>
        <dbReference type="SAM" id="SignalP"/>
    </source>
</evidence>
<dbReference type="OrthoDB" id="6386237at2"/>
<evidence type="ECO:0008006" key="4">
    <source>
        <dbReference type="Google" id="ProtNLM"/>
    </source>
</evidence>
<evidence type="ECO:0000313" key="3">
    <source>
        <dbReference type="Proteomes" id="UP000244441"/>
    </source>
</evidence>
<evidence type="ECO:0000313" key="2">
    <source>
        <dbReference type="EMBL" id="AWB68132.1"/>
    </source>
</evidence>
<proteinExistence type="predicted"/>
<gene>
    <name evidence="2" type="ORF">C2869_17670</name>
</gene>
<name>A0A2S0VVD1_9ALTE</name>
<dbReference type="EMBL" id="CP026604">
    <property type="protein sequence ID" value="AWB68132.1"/>
    <property type="molecule type" value="Genomic_DNA"/>
</dbReference>
<feature type="signal peptide" evidence="1">
    <location>
        <begin position="1"/>
        <end position="36"/>
    </location>
</feature>
<feature type="chain" id="PRO_5015453025" description="Lipoprotein" evidence="1">
    <location>
        <begin position="37"/>
        <end position="146"/>
    </location>
</feature>
<dbReference type="RefSeq" id="WP_108604197.1">
    <property type="nucleotide sequence ID" value="NZ_CP026604.1"/>
</dbReference>
<organism evidence="2 3">
    <name type="scientific">Saccharobesus litoralis</name>
    <dbReference type="NCBI Taxonomy" id="2172099"/>
    <lineage>
        <taxon>Bacteria</taxon>
        <taxon>Pseudomonadati</taxon>
        <taxon>Pseudomonadota</taxon>
        <taxon>Gammaproteobacteria</taxon>
        <taxon>Alteromonadales</taxon>
        <taxon>Alteromonadaceae</taxon>
        <taxon>Saccharobesus</taxon>
    </lineage>
</organism>
<dbReference type="Proteomes" id="UP000244441">
    <property type="component" value="Chromosome"/>
</dbReference>
<keyword evidence="1" id="KW-0732">Signal</keyword>
<keyword evidence="3" id="KW-1185">Reference proteome</keyword>
<reference evidence="2 3" key="1">
    <citation type="submission" date="2018-01" db="EMBL/GenBank/DDBJ databases">
        <title>Genome sequence of a Cantenovulum-like bacteria.</title>
        <authorList>
            <person name="Tan W.R."/>
            <person name="Lau N.-S."/>
            <person name="Go F."/>
            <person name="Amirul A.-A.A."/>
        </authorList>
    </citation>
    <scope>NUCLEOTIDE SEQUENCE [LARGE SCALE GENOMIC DNA]</scope>
    <source>
        <strain evidence="2 3">CCB-QB4</strain>
    </source>
</reference>